<dbReference type="EMBL" id="KI980520">
    <property type="protein sequence ID" value="EXK23864.1"/>
    <property type="molecule type" value="Genomic_DNA"/>
</dbReference>
<accession>W9YWC3</accession>
<evidence type="ECO:0000313" key="2">
    <source>
        <dbReference type="EMBL" id="EXK23864.1"/>
    </source>
</evidence>
<proteinExistence type="predicted"/>
<dbReference type="Proteomes" id="UP000030703">
    <property type="component" value="Unassembled WGS sequence"/>
</dbReference>
<keyword evidence="1" id="KW-0812">Transmembrane</keyword>
<feature type="transmembrane region" description="Helical" evidence="1">
    <location>
        <begin position="28"/>
        <end position="46"/>
    </location>
</feature>
<reference evidence="2" key="2">
    <citation type="submission" date="2014-02" db="EMBL/GenBank/DDBJ databases">
        <title>Annotation of the Genome Sequence of Fusarium oxysporum f. sp. melonis 26406.</title>
        <authorList>
            <consortium name="The Broad Institute Genomics Platform"/>
            <person name="Ma L.-J."/>
            <person name="Corby-Kistler H."/>
            <person name="Broz K."/>
            <person name="Gale L.R."/>
            <person name="Jonkers W."/>
            <person name="O'Donnell K."/>
            <person name="Ploetz R."/>
            <person name="Steinberg C."/>
            <person name="Schwartz D.C."/>
            <person name="VanEtten H."/>
            <person name="Zhou S."/>
            <person name="Young S.K."/>
            <person name="Zeng Q."/>
            <person name="Gargeya S."/>
            <person name="Fitzgerald M."/>
            <person name="Abouelleil A."/>
            <person name="Alvarado L."/>
            <person name="Chapman S.B."/>
            <person name="Gainer-Dewar J."/>
            <person name="Goldberg J."/>
            <person name="Griggs A."/>
            <person name="Gujja S."/>
            <person name="Hansen M."/>
            <person name="Howarth C."/>
            <person name="Imamovic A."/>
            <person name="Ireland A."/>
            <person name="Larimer J."/>
            <person name="McCowan C."/>
            <person name="Murphy C."/>
            <person name="Pearson M."/>
            <person name="Poon T.W."/>
            <person name="Priest M."/>
            <person name="Roberts A."/>
            <person name="Saif S."/>
            <person name="Shea T."/>
            <person name="Sykes S."/>
            <person name="Wortman J."/>
            <person name="Nusbaum C."/>
            <person name="Birren B."/>
        </authorList>
    </citation>
    <scope>NUCLEOTIDE SEQUENCE</scope>
    <source>
        <strain evidence="2">26406</strain>
    </source>
</reference>
<name>W9YWC3_FUSOX</name>
<keyword evidence="1" id="KW-1133">Transmembrane helix</keyword>
<gene>
    <name evidence="2" type="ORF">FOMG_19383</name>
</gene>
<reference evidence="2" key="1">
    <citation type="submission" date="2012-04" db="EMBL/GenBank/DDBJ databases">
        <title>The Genome Sequence of Fusarium oxysporum melonis.</title>
        <authorList>
            <consortium name="The Broad Institute Genome Sequencing Platform"/>
            <person name="Ma L.-J."/>
            <person name="Gale L.R."/>
            <person name="Schwartz D.C."/>
            <person name="Zhou S."/>
            <person name="Corby-Kistler H."/>
            <person name="Young S.K."/>
            <person name="Zeng Q."/>
            <person name="Gargeya S."/>
            <person name="Fitzgerald M."/>
            <person name="Haas B."/>
            <person name="Abouelleil A."/>
            <person name="Alvarado L."/>
            <person name="Arachchi H.M."/>
            <person name="Berlin A."/>
            <person name="Brown A."/>
            <person name="Chapman S.B."/>
            <person name="Chen Z."/>
            <person name="Dunbar C."/>
            <person name="Freedman E."/>
            <person name="Gearin G."/>
            <person name="Goldberg J."/>
            <person name="Griggs A."/>
            <person name="Gujja S."/>
            <person name="Heiman D."/>
            <person name="Howarth C."/>
            <person name="Larson L."/>
            <person name="Lui A."/>
            <person name="MacDonald P.J.P."/>
            <person name="Montmayeur A."/>
            <person name="Murphy C."/>
            <person name="Neiman D."/>
            <person name="Pearson M."/>
            <person name="Priest M."/>
            <person name="Roberts A."/>
            <person name="Saif S."/>
            <person name="Shea T."/>
            <person name="Shenoy N."/>
            <person name="Sisk P."/>
            <person name="Stolte C."/>
            <person name="Sykes S."/>
            <person name="Wortman J."/>
            <person name="Nusbaum C."/>
            <person name="Birren B."/>
        </authorList>
    </citation>
    <scope>NUCLEOTIDE SEQUENCE</scope>
    <source>
        <strain evidence="2">26406</strain>
    </source>
</reference>
<sequence length="64" mass="7145">MMHEGAPDMLLDLDHECSAVRVVRYRRFVGFPAGTLVVVLVVIVDMPPRQQSGHVLVALWMNTA</sequence>
<dbReference type="HOGENOM" id="CLU_2941752_0_0_1"/>
<protein>
    <submittedName>
        <fullName evidence="2">Uncharacterized protein</fullName>
    </submittedName>
</protein>
<keyword evidence="1" id="KW-0472">Membrane</keyword>
<organism evidence="2">
    <name type="scientific">Fusarium oxysporum f. sp. melonis 26406</name>
    <dbReference type="NCBI Taxonomy" id="1089452"/>
    <lineage>
        <taxon>Eukaryota</taxon>
        <taxon>Fungi</taxon>
        <taxon>Dikarya</taxon>
        <taxon>Ascomycota</taxon>
        <taxon>Pezizomycotina</taxon>
        <taxon>Sordariomycetes</taxon>
        <taxon>Hypocreomycetidae</taxon>
        <taxon>Hypocreales</taxon>
        <taxon>Nectriaceae</taxon>
        <taxon>Fusarium</taxon>
        <taxon>Fusarium oxysporum species complex</taxon>
    </lineage>
</organism>
<dbReference type="AlphaFoldDB" id="W9YWC3"/>
<dbReference type="VEuPathDB" id="FungiDB:FOMG_19383"/>
<evidence type="ECO:0000256" key="1">
    <source>
        <dbReference type="SAM" id="Phobius"/>
    </source>
</evidence>